<keyword evidence="4" id="KW-0808">Transferase</keyword>
<dbReference type="Pfam" id="PF01715">
    <property type="entry name" value="IPPT"/>
    <property type="match status" value="1"/>
</dbReference>
<evidence type="ECO:0000256" key="3">
    <source>
        <dbReference type="ARBA" id="ARBA00012665"/>
    </source>
</evidence>
<accession>X1FK54</accession>
<dbReference type="PANTHER" id="PTHR11088">
    <property type="entry name" value="TRNA DIMETHYLALLYLTRANSFERASE"/>
    <property type="match status" value="1"/>
</dbReference>
<dbReference type="GO" id="GO:0006400">
    <property type="term" value="P:tRNA modification"/>
    <property type="evidence" value="ECO:0007669"/>
    <property type="project" value="TreeGrafter"/>
</dbReference>
<dbReference type="HAMAP" id="MF_00185">
    <property type="entry name" value="IPP_trans"/>
    <property type="match status" value="1"/>
</dbReference>
<dbReference type="EC" id="2.5.1.75" evidence="3"/>
<evidence type="ECO:0000256" key="5">
    <source>
        <dbReference type="ARBA" id="ARBA00022694"/>
    </source>
</evidence>
<dbReference type="InterPro" id="IPR039657">
    <property type="entry name" value="Dimethylallyltransferase"/>
</dbReference>
<comment type="cofactor">
    <cofactor evidence="1">
        <name>Mg(2+)</name>
        <dbReference type="ChEBI" id="CHEBI:18420"/>
    </cofactor>
</comment>
<organism evidence="10">
    <name type="scientific">marine sediment metagenome</name>
    <dbReference type="NCBI Taxonomy" id="412755"/>
    <lineage>
        <taxon>unclassified sequences</taxon>
        <taxon>metagenomes</taxon>
        <taxon>ecological metagenomes</taxon>
    </lineage>
</organism>
<dbReference type="Gene3D" id="3.40.50.300">
    <property type="entry name" value="P-loop containing nucleotide triphosphate hydrolases"/>
    <property type="match status" value="1"/>
</dbReference>
<dbReference type="GO" id="GO:0052381">
    <property type="term" value="F:tRNA dimethylallyltransferase activity"/>
    <property type="evidence" value="ECO:0007669"/>
    <property type="project" value="UniProtKB-EC"/>
</dbReference>
<evidence type="ECO:0000256" key="4">
    <source>
        <dbReference type="ARBA" id="ARBA00022679"/>
    </source>
</evidence>
<comment type="catalytic activity">
    <reaction evidence="9">
        <text>adenosine(37) in tRNA + dimethylallyl diphosphate = N(6)-dimethylallyladenosine(37) in tRNA + diphosphate</text>
        <dbReference type="Rhea" id="RHEA:26482"/>
        <dbReference type="Rhea" id="RHEA-COMP:10162"/>
        <dbReference type="Rhea" id="RHEA-COMP:10375"/>
        <dbReference type="ChEBI" id="CHEBI:33019"/>
        <dbReference type="ChEBI" id="CHEBI:57623"/>
        <dbReference type="ChEBI" id="CHEBI:74411"/>
        <dbReference type="ChEBI" id="CHEBI:74415"/>
        <dbReference type="EC" id="2.5.1.75"/>
    </reaction>
</comment>
<dbReference type="GO" id="GO:0005524">
    <property type="term" value="F:ATP binding"/>
    <property type="evidence" value="ECO:0007669"/>
    <property type="project" value="UniProtKB-KW"/>
</dbReference>
<evidence type="ECO:0000256" key="1">
    <source>
        <dbReference type="ARBA" id="ARBA00001946"/>
    </source>
</evidence>
<protein>
    <recommendedName>
        <fullName evidence="3">tRNA dimethylallyltransferase</fullName>
        <ecNumber evidence="3">2.5.1.75</ecNumber>
    </recommendedName>
</protein>
<reference evidence="10" key="1">
    <citation type="journal article" date="2014" name="Front. Microbiol.">
        <title>High frequency of phylogenetically diverse reductive dehalogenase-homologous genes in deep subseafloor sedimentary metagenomes.</title>
        <authorList>
            <person name="Kawai M."/>
            <person name="Futagami T."/>
            <person name="Toyoda A."/>
            <person name="Takaki Y."/>
            <person name="Nishi S."/>
            <person name="Hori S."/>
            <person name="Arai W."/>
            <person name="Tsubouchi T."/>
            <person name="Morono Y."/>
            <person name="Uchiyama I."/>
            <person name="Ito T."/>
            <person name="Fujiyama A."/>
            <person name="Inagaki F."/>
            <person name="Takami H."/>
        </authorList>
    </citation>
    <scope>NUCLEOTIDE SEQUENCE</scope>
    <source>
        <strain evidence="10">Expedition CK06-06</strain>
    </source>
</reference>
<evidence type="ECO:0000256" key="6">
    <source>
        <dbReference type="ARBA" id="ARBA00022741"/>
    </source>
</evidence>
<keyword evidence="8" id="KW-0460">Magnesium</keyword>
<proteinExistence type="inferred from homology"/>
<gene>
    <name evidence="10" type="ORF">S03H2_07021</name>
</gene>
<comment type="caution">
    <text evidence="10">The sequence shown here is derived from an EMBL/GenBank/DDBJ whole genome shotgun (WGS) entry which is preliminary data.</text>
</comment>
<dbReference type="InterPro" id="IPR027417">
    <property type="entry name" value="P-loop_NTPase"/>
</dbReference>
<comment type="similarity">
    <text evidence="2">Belongs to the IPP transferase family.</text>
</comment>
<evidence type="ECO:0000256" key="9">
    <source>
        <dbReference type="ARBA" id="ARBA00049563"/>
    </source>
</evidence>
<feature type="non-terminal residue" evidence="10">
    <location>
        <position position="268"/>
    </location>
</feature>
<dbReference type="Gene3D" id="1.10.20.140">
    <property type="match status" value="1"/>
</dbReference>
<dbReference type="NCBIfam" id="TIGR00174">
    <property type="entry name" value="miaA"/>
    <property type="match status" value="1"/>
</dbReference>
<sequence>MVLILGVTASGKGRLAFSLAESLGAEIISIDSMKVYRRMDIGTAKPPEEARAQLQYHLIDVVEPSESFSVGTFLDLAYDAMEEIKRRNKPIIAVGGTALYIKALLYGLFEGPGTNEQIRKELRTQAEAEGLEQLYRQLEIIDPTAAERISPNDAKRIIRALEVYKLTGKPISSLQKQWDTIDEGRGTIDDIRCTKHNWTIIGLRREKSDANIRINKRTKKMIAAGLVDEVKSLLAEDKPLSKQARCAIGYAGIIEHLNGKMSLEDATE</sequence>
<dbReference type="PANTHER" id="PTHR11088:SF60">
    <property type="entry name" value="TRNA DIMETHYLALLYLTRANSFERASE"/>
    <property type="match status" value="1"/>
</dbReference>
<keyword evidence="7" id="KW-0067">ATP-binding</keyword>
<dbReference type="SUPFAM" id="SSF52540">
    <property type="entry name" value="P-loop containing nucleoside triphosphate hydrolases"/>
    <property type="match status" value="1"/>
</dbReference>
<evidence type="ECO:0000256" key="2">
    <source>
        <dbReference type="ARBA" id="ARBA00005842"/>
    </source>
</evidence>
<name>X1FK54_9ZZZZ</name>
<dbReference type="FunFam" id="1.10.20.140:FF:000001">
    <property type="entry name" value="tRNA dimethylallyltransferase"/>
    <property type="match status" value="1"/>
</dbReference>
<keyword evidence="5" id="KW-0819">tRNA processing</keyword>
<keyword evidence="6" id="KW-0547">Nucleotide-binding</keyword>
<evidence type="ECO:0000256" key="8">
    <source>
        <dbReference type="ARBA" id="ARBA00022842"/>
    </source>
</evidence>
<dbReference type="EMBL" id="BARU01003174">
    <property type="protein sequence ID" value="GAH21158.1"/>
    <property type="molecule type" value="Genomic_DNA"/>
</dbReference>
<dbReference type="AlphaFoldDB" id="X1FK54"/>
<evidence type="ECO:0000256" key="7">
    <source>
        <dbReference type="ARBA" id="ARBA00022840"/>
    </source>
</evidence>
<evidence type="ECO:0000313" key="10">
    <source>
        <dbReference type="EMBL" id="GAH21158.1"/>
    </source>
</evidence>
<dbReference type="InterPro" id="IPR018022">
    <property type="entry name" value="IPT"/>
</dbReference>